<organism evidence="3">
    <name type="scientific">hydrothermal vent metagenome</name>
    <dbReference type="NCBI Taxonomy" id="652676"/>
    <lineage>
        <taxon>unclassified sequences</taxon>
        <taxon>metagenomes</taxon>
        <taxon>ecological metagenomes</taxon>
    </lineage>
</organism>
<evidence type="ECO:0000256" key="1">
    <source>
        <dbReference type="SAM" id="MobiDB-lite"/>
    </source>
</evidence>
<dbReference type="InterPro" id="IPR036147">
    <property type="entry name" value="Anti-sigma_E_RseA_N_sf"/>
</dbReference>
<dbReference type="PANTHER" id="PTHR38104">
    <property type="match status" value="1"/>
</dbReference>
<feature type="region of interest" description="Disordered" evidence="1">
    <location>
        <begin position="1"/>
        <end position="23"/>
    </location>
</feature>
<dbReference type="GO" id="GO:0016989">
    <property type="term" value="F:sigma factor antagonist activity"/>
    <property type="evidence" value="ECO:0007669"/>
    <property type="project" value="InterPro"/>
</dbReference>
<sequence>MSKVDTLSEIASETTTGSLQEKISSMVDGELSRDECAKVLPEVSAGSGSVSWDQYHLIGEAMRHNLPDTLYPDLSTNISAAIASESVHQSAVVTQTTTDNPEITNPEITNIVPAVTQIKSPIFGYAVAASISVVAITGLFQLNQDESLSPVITPVTVAHQPQMTPEPVVGEISWRHQVKQEPIVVQSRYPHSPMPSEKLNRYIINHNKHSIAMPSQSGMLPYVRLVGYERAQ</sequence>
<gene>
    <name evidence="3" type="ORF">MNBD_GAMMA17-1928</name>
</gene>
<protein>
    <recommendedName>
        <fullName evidence="2">Anti sigma-E protein RseA N-terminal domain-containing protein</fullName>
    </recommendedName>
</protein>
<dbReference type="InterPro" id="IPR052383">
    <property type="entry name" value="Anti-sigma-E_RseA-like"/>
</dbReference>
<reference evidence="3" key="1">
    <citation type="submission" date="2018-06" db="EMBL/GenBank/DDBJ databases">
        <authorList>
            <person name="Zhirakovskaya E."/>
        </authorList>
    </citation>
    <scope>NUCLEOTIDE SEQUENCE</scope>
</reference>
<dbReference type="EMBL" id="UOFQ01000058">
    <property type="protein sequence ID" value="VAW87120.1"/>
    <property type="molecule type" value="Genomic_DNA"/>
</dbReference>
<dbReference type="CDD" id="cd16328">
    <property type="entry name" value="RseA_N"/>
    <property type="match status" value="1"/>
</dbReference>
<accession>A0A3B0ZDQ3</accession>
<dbReference type="AlphaFoldDB" id="A0A3B0ZDQ3"/>
<dbReference type="Pfam" id="PF03872">
    <property type="entry name" value="RseA_N"/>
    <property type="match status" value="1"/>
</dbReference>
<evidence type="ECO:0000313" key="3">
    <source>
        <dbReference type="EMBL" id="VAW87120.1"/>
    </source>
</evidence>
<feature type="compositionally biased region" description="Polar residues" evidence="1">
    <location>
        <begin position="9"/>
        <end position="23"/>
    </location>
</feature>
<dbReference type="Gene3D" id="1.10.10.880">
    <property type="entry name" value="Anti sigma-E protein RseA, N-terminal domain"/>
    <property type="match status" value="1"/>
</dbReference>
<dbReference type="PANTHER" id="PTHR38104:SF1">
    <property type="entry name" value="ANTI-SIGMA-E FACTOR RSEA"/>
    <property type="match status" value="1"/>
</dbReference>
<evidence type="ECO:0000259" key="2">
    <source>
        <dbReference type="Pfam" id="PF03872"/>
    </source>
</evidence>
<proteinExistence type="predicted"/>
<name>A0A3B0ZDQ3_9ZZZZ</name>
<dbReference type="SUPFAM" id="SSF89069">
    <property type="entry name" value="N-terminal, cytoplasmic domain of anti-sigmaE factor RseA"/>
    <property type="match status" value="1"/>
</dbReference>
<feature type="domain" description="Anti sigma-E protein RseA N-terminal" evidence="2">
    <location>
        <begin position="20"/>
        <end position="101"/>
    </location>
</feature>
<dbReference type="InterPro" id="IPR005572">
    <property type="entry name" value="Anti-sigma_E_RseA_N"/>
</dbReference>